<evidence type="ECO:0000259" key="1">
    <source>
        <dbReference type="Pfam" id="PF00814"/>
    </source>
</evidence>
<dbReference type="InterPro" id="IPR022496">
    <property type="entry name" value="T6A_TsaB"/>
</dbReference>
<accession>A0ABW2SMG9</accession>
<reference evidence="3" key="1">
    <citation type="journal article" date="2019" name="Int. J. Syst. Evol. Microbiol.">
        <title>The Global Catalogue of Microorganisms (GCM) 10K type strain sequencing project: providing services to taxonomists for standard genome sequencing and annotation.</title>
        <authorList>
            <consortium name="The Broad Institute Genomics Platform"/>
            <consortium name="The Broad Institute Genome Sequencing Center for Infectious Disease"/>
            <person name="Wu L."/>
            <person name="Ma J."/>
        </authorList>
    </citation>
    <scope>NUCLEOTIDE SEQUENCE [LARGE SCALE GENOMIC DNA]</scope>
    <source>
        <strain evidence="3">CCUG 56698</strain>
    </source>
</reference>
<dbReference type="InterPro" id="IPR043129">
    <property type="entry name" value="ATPase_NBD"/>
</dbReference>
<keyword evidence="2" id="KW-0808">Transferase</keyword>
<feature type="domain" description="Gcp-like" evidence="1">
    <location>
        <begin position="30"/>
        <end position="155"/>
    </location>
</feature>
<evidence type="ECO:0000313" key="3">
    <source>
        <dbReference type="Proteomes" id="UP001596527"/>
    </source>
</evidence>
<evidence type="ECO:0000313" key="2">
    <source>
        <dbReference type="EMBL" id="MFC7581104.1"/>
    </source>
</evidence>
<keyword evidence="3" id="KW-1185">Reference proteome</keyword>
<comment type="caution">
    <text evidence="2">The sequence shown here is derived from an EMBL/GenBank/DDBJ whole genome shotgun (WGS) entry which is preliminary data.</text>
</comment>
<name>A0ABW2SMG9_9ACTO</name>
<dbReference type="EMBL" id="JBHTEF010000001">
    <property type="protein sequence ID" value="MFC7581104.1"/>
    <property type="molecule type" value="Genomic_DNA"/>
</dbReference>
<gene>
    <name evidence="2" type="primary">tsaB</name>
    <name evidence="2" type="ORF">ACFQWG_07825</name>
</gene>
<dbReference type="EC" id="2.3.1.234" evidence="2"/>
<organism evidence="2 3">
    <name type="scientific">Schaalia naturae</name>
    <dbReference type="NCBI Taxonomy" id="635203"/>
    <lineage>
        <taxon>Bacteria</taxon>
        <taxon>Bacillati</taxon>
        <taxon>Actinomycetota</taxon>
        <taxon>Actinomycetes</taxon>
        <taxon>Actinomycetales</taxon>
        <taxon>Actinomycetaceae</taxon>
        <taxon>Schaalia</taxon>
    </lineage>
</organism>
<dbReference type="SUPFAM" id="SSF53067">
    <property type="entry name" value="Actin-like ATPase domain"/>
    <property type="match status" value="2"/>
</dbReference>
<sequence>MIGLCLDTSSATSVAVVRDGRTVARARNDSARHHAESIAPMLRGALDEAGLTGALTQAGITQVLVGTGPAPYTGLRAGLVTARALARACGAPVHGASSLDILARQALDVLPPDAEVLVVSDARRRELYWALYRAQGPDDVAVVSGPRVDAPRQVANALRGADALLVSGAPLPGHAREALSQAPTGPEVVLDPAVLARLVAARLDRGEAGRLGTEPLYLRRPDIQGQSPRPL</sequence>
<dbReference type="Pfam" id="PF00814">
    <property type="entry name" value="TsaD"/>
    <property type="match status" value="1"/>
</dbReference>
<dbReference type="NCBIfam" id="TIGR03725">
    <property type="entry name" value="T6A_YeaZ"/>
    <property type="match status" value="1"/>
</dbReference>
<keyword evidence="2" id="KW-0012">Acyltransferase</keyword>
<dbReference type="InterPro" id="IPR000905">
    <property type="entry name" value="Gcp-like_dom"/>
</dbReference>
<protein>
    <submittedName>
        <fullName evidence="2">tRNA (Adenosine(37)-N6)-threonylcarbamoyltransferase complex dimerization subunit type 1 TsaB</fullName>
        <ecNumber evidence="2">2.3.1.234</ecNumber>
    </submittedName>
</protein>
<dbReference type="Proteomes" id="UP001596527">
    <property type="component" value="Unassembled WGS sequence"/>
</dbReference>
<proteinExistence type="predicted"/>
<dbReference type="RefSeq" id="WP_380974028.1">
    <property type="nucleotide sequence ID" value="NZ_JBHTEF010000001.1"/>
</dbReference>
<dbReference type="GO" id="GO:0061711">
    <property type="term" value="F:tRNA N(6)-L-threonylcarbamoyladenine synthase activity"/>
    <property type="evidence" value="ECO:0007669"/>
    <property type="project" value="UniProtKB-EC"/>
</dbReference>
<dbReference type="Gene3D" id="3.30.420.40">
    <property type="match status" value="2"/>
</dbReference>